<dbReference type="GO" id="GO:0101006">
    <property type="term" value="F:protein histidine phosphatase activity"/>
    <property type="evidence" value="ECO:0007669"/>
    <property type="project" value="InterPro"/>
</dbReference>
<dbReference type="AlphaFoldDB" id="B8GGU7"/>
<dbReference type="HOGENOM" id="CLU_084603_3_1_2"/>
<evidence type="ECO:0000313" key="3">
    <source>
        <dbReference type="Proteomes" id="UP000002457"/>
    </source>
</evidence>
<dbReference type="Gene3D" id="3.40.50.1240">
    <property type="entry name" value="Phosphoglycerate mutase-like"/>
    <property type="match status" value="1"/>
</dbReference>
<dbReference type="STRING" id="521011.Mpal_1002"/>
<evidence type="ECO:0000256" key="1">
    <source>
        <dbReference type="PIRSR" id="PIRSR613078-2"/>
    </source>
</evidence>
<proteinExistence type="predicted"/>
<sequence length="164" mass="18121">MDLFILRHGQAEPRAAGIVEFDRALTSRGQEEIRQVAAWARSAGYSFDLIATSPLKRARETAEIVAAVSGDRVEVEIWPSLAPEGDRNALVEEIYRHERVESLLIVGHEPLLSTFISQVIAGDDRASILLAKGGMARIKHLTVSEDLAGDLHWLVTPRQVIAFK</sequence>
<organism evidence="2 3">
    <name type="scientific">Methanosphaerula palustris (strain ATCC BAA-1556 / DSM 19958 / E1-9c)</name>
    <dbReference type="NCBI Taxonomy" id="521011"/>
    <lineage>
        <taxon>Archaea</taxon>
        <taxon>Methanobacteriati</taxon>
        <taxon>Methanobacteriota</taxon>
        <taxon>Stenosarchaea group</taxon>
        <taxon>Methanomicrobia</taxon>
        <taxon>Methanomicrobiales</taxon>
        <taxon>Methanoregulaceae</taxon>
        <taxon>Methanosphaerula</taxon>
    </lineage>
</organism>
<feature type="binding site" evidence="1">
    <location>
        <position position="57"/>
    </location>
    <ligand>
        <name>substrate</name>
    </ligand>
</feature>
<dbReference type="RefSeq" id="WP_012617671.1">
    <property type="nucleotide sequence ID" value="NC_011832.1"/>
</dbReference>
<reference evidence="2 3" key="1">
    <citation type="journal article" date="2015" name="Genome Announc.">
        <title>Complete Genome Sequence of Methanosphaerula palustris E1-9CT, a Hydrogenotrophic Methanogen Isolated from a Minerotrophic Fen Peatland.</title>
        <authorList>
            <person name="Cadillo-Quiroz H."/>
            <person name="Browne P."/>
            <person name="Kyrpides N."/>
            <person name="Woyke T."/>
            <person name="Goodwin L."/>
            <person name="Detter C."/>
            <person name="Yavitt J.B."/>
            <person name="Zinder S.H."/>
        </authorList>
    </citation>
    <scope>NUCLEOTIDE SEQUENCE [LARGE SCALE GENOMIC DNA]</scope>
    <source>
        <strain evidence="3">ATCC BAA-1556 / DSM 19958 / E1-9c</strain>
    </source>
</reference>
<accession>B8GGU7</accession>
<dbReference type="SMART" id="SM00855">
    <property type="entry name" value="PGAM"/>
    <property type="match status" value="1"/>
</dbReference>
<keyword evidence="3" id="KW-1185">Reference proteome</keyword>
<protein>
    <submittedName>
        <fullName evidence="2">Phosphohistidine phosphatase, SixA</fullName>
    </submittedName>
</protein>
<dbReference type="SUPFAM" id="SSF53254">
    <property type="entry name" value="Phosphoglycerate mutase-like"/>
    <property type="match status" value="1"/>
</dbReference>
<dbReference type="KEGG" id="mpl:Mpal_1002"/>
<dbReference type="GO" id="GO:0005737">
    <property type="term" value="C:cytoplasm"/>
    <property type="evidence" value="ECO:0007669"/>
    <property type="project" value="InterPro"/>
</dbReference>
<gene>
    <name evidence="2" type="ordered locus">Mpal_1002</name>
</gene>
<dbReference type="InterPro" id="IPR013078">
    <property type="entry name" value="His_Pase_superF_clade-1"/>
</dbReference>
<name>B8GGU7_METPE</name>
<dbReference type="Proteomes" id="UP000002457">
    <property type="component" value="Chromosome"/>
</dbReference>
<dbReference type="CDD" id="cd07067">
    <property type="entry name" value="HP_PGM_like"/>
    <property type="match status" value="1"/>
</dbReference>
<dbReference type="Pfam" id="PF00300">
    <property type="entry name" value="His_Phos_1"/>
    <property type="match status" value="1"/>
</dbReference>
<dbReference type="InterPro" id="IPR004449">
    <property type="entry name" value="SixA"/>
</dbReference>
<dbReference type="OrthoDB" id="304253at2157"/>
<dbReference type="NCBIfam" id="TIGR00249">
    <property type="entry name" value="sixA"/>
    <property type="match status" value="1"/>
</dbReference>
<dbReference type="eggNOG" id="arCOG01992">
    <property type="taxonomic scope" value="Archaea"/>
</dbReference>
<dbReference type="PANTHER" id="PTHR48100">
    <property type="entry name" value="BROAD-SPECIFICITY PHOSPHATASE YOR283W-RELATED"/>
    <property type="match status" value="1"/>
</dbReference>
<dbReference type="InterPro" id="IPR029033">
    <property type="entry name" value="His_PPase_superfam"/>
</dbReference>
<dbReference type="GeneID" id="7271735"/>
<dbReference type="EMBL" id="CP001338">
    <property type="protein sequence ID" value="ACL16352.1"/>
    <property type="molecule type" value="Genomic_DNA"/>
</dbReference>
<evidence type="ECO:0000313" key="2">
    <source>
        <dbReference type="EMBL" id="ACL16352.1"/>
    </source>
</evidence>
<dbReference type="InterPro" id="IPR050275">
    <property type="entry name" value="PGM_Phosphatase"/>
</dbReference>